<dbReference type="InterPro" id="IPR031345">
    <property type="entry name" value="T9SS_Plug_N"/>
</dbReference>
<evidence type="ECO:0000313" key="3">
    <source>
        <dbReference type="Proteomes" id="UP001302349"/>
    </source>
</evidence>
<reference evidence="2 3" key="1">
    <citation type="journal article" date="2023" name="Microbiol. Resour. Announc.">
        <title>Complete Genome Sequence of Imperialibacter roseus strain P4T.</title>
        <authorList>
            <person name="Tizabi D.R."/>
            <person name="Bachvaroff T."/>
            <person name="Hill R.T."/>
        </authorList>
    </citation>
    <scope>NUCLEOTIDE SEQUENCE [LARGE SCALE GENOMIC DNA]</scope>
    <source>
        <strain evidence="2 3">P4T</strain>
    </source>
</reference>
<dbReference type="PROSITE" id="PS51257">
    <property type="entry name" value="PROKAR_LIPOPROTEIN"/>
    <property type="match status" value="1"/>
</dbReference>
<proteinExistence type="predicted"/>
<sequence length="436" mass="50977">MKHLNYFLLLVIFCLFFTGCLPLEQVANTSTSDAVLELSDRSYEDNIRLVRLFPNSGKTEDTMQPPIVHISQPSALTLKFDEILSDFQQYNAYIVHCNFNWERSALTDMEFLNEYNSYPVNNYQYSQSTIVPYTQYSLELPRVKKSGNYVVVVYRGTNKSDIILSRRFMVFEGGADIQMEVRISSSVAEREENHQVEFSVNYGGLTSTNAYNDFKVMVRQNRRWDNAILNLKPTLVREDQSYMEYRNFTLQNNFKSTREFRFFDIRSLSYNGRNVGKIEKSQNEIRALLLKDASRFSEPYSRMQDLDGNFFIGSTEPNTSDLQTDYVKVMFFLETEKVEATEVYVIGGFNDWQKTPQNRLVYDDLSGMYTASLLLKQGFYNYMYWAKGNDIDPYMFEGYNFQAENEYEVFVYFKTPGSFVDRLVGYQSIIHNGPKN</sequence>
<dbReference type="Pfam" id="PF17116">
    <property type="entry name" value="T9SS_plug_1st"/>
    <property type="match status" value="1"/>
</dbReference>
<accession>A0ABZ0IYT3</accession>
<dbReference type="Gene3D" id="2.60.40.10">
    <property type="entry name" value="Immunoglobulins"/>
    <property type="match status" value="1"/>
</dbReference>
<feature type="domain" description="Type 9 secretion system plug protein N-terminal" evidence="1">
    <location>
        <begin position="58"/>
        <end position="172"/>
    </location>
</feature>
<organism evidence="2 3">
    <name type="scientific">Imperialibacter roseus</name>
    <dbReference type="NCBI Taxonomy" id="1324217"/>
    <lineage>
        <taxon>Bacteria</taxon>
        <taxon>Pseudomonadati</taxon>
        <taxon>Bacteroidota</taxon>
        <taxon>Cytophagia</taxon>
        <taxon>Cytophagales</taxon>
        <taxon>Flammeovirgaceae</taxon>
        <taxon>Imperialibacter</taxon>
    </lineage>
</organism>
<name>A0ABZ0IYT3_9BACT</name>
<evidence type="ECO:0000313" key="2">
    <source>
        <dbReference type="EMBL" id="WOK09672.1"/>
    </source>
</evidence>
<gene>
    <name evidence="2" type="ORF">RT717_13595</name>
</gene>
<evidence type="ECO:0000259" key="1">
    <source>
        <dbReference type="Pfam" id="PF17116"/>
    </source>
</evidence>
<protein>
    <submittedName>
        <fullName evidence="2">DUF5103 domain-containing protein</fullName>
    </submittedName>
</protein>
<dbReference type="Proteomes" id="UP001302349">
    <property type="component" value="Chromosome"/>
</dbReference>
<dbReference type="EMBL" id="CP136051">
    <property type="protein sequence ID" value="WOK09672.1"/>
    <property type="molecule type" value="Genomic_DNA"/>
</dbReference>
<dbReference type="InterPro" id="IPR014756">
    <property type="entry name" value="Ig_E-set"/>
</dbReference>
<keyword evidence="3" id="KW-1185">Reference proteome</keyword>
<dbReference type="InterPro" id="IPR013783">
    <property type="entry name" value="Ig-like_fold"/>
</dbReference>
<dbReference type="SUPFAM" id="SSF81296">
    <property type="entry name" value="E set domains"/>
    <property type="match status" value="1"/>
</dbReference>